<sequence length="87" mass="10156">MGRSLSWSSSRSWHTKRSKHNKKCSRSQSRSQGKKRVRKRFKSWENKHNRQREWRARAPPTRPCPGESGTRSAPRPRPTALTSSGAW</sequence>
<evidence type="ECO:0000256" key="1">
    <source>
        <dbReference type="SAM" id="MobiDB-lite"/>
    </source>
</evidence>
<proteinExistence type="predicted"/>
<organism evidence="2 3">
    <name type="scientific">Sciurus carolinensis</name>
    <name type="common">Eastern gray squirrel</name>
    <dbReference type="NCBI Taxonomy" id="30640"/>
    <lineage>
        <taxon>Eukaryota</taxon>
        <taxon>Metazoa</taxon>
        <taxon>Chordata</taxon>
        <taxon>Craniata</taxon>
        <taxon>Vertebrata</taxon>
        <taxon>Euteleostomi</taxon>
        <taxon>Mammalia</taxon>
        <taxon>Eutheria</taxon>
        <taxon>Euarchontoglires</taxon>
        <taxon>Glires</taxon>
        <taxon>Rodentia</taxon>
        <taxon>Sciuromorpha</taxon>
        <taxon>Sciuridae</taxon>
        <taxon>Sciurinae</taxon>
        <taxon>Sciurini</taxon>
        <taxon>Sciurus</taxon>
    </lineage>
</organism>
<feature type="compositionally biased region" description="Basic residues" evidence="1">
    <location>
        <begin position="32"/>
        <end position="41"/>
    </location>
</feature>
<feature type="compositionally biased region" description="Basic and acidic residues" evidence="1">
    <location>
        <begin position="42"/>
        <end position="56"/>
    </location>
</feature>
<evidence type="ECO:0000313" key="3">
    <source>
        <dbReference type="Proteomes" id="UP001166674"/>
    </source>
</evidence>
<evidence type="ECO:0000313" key="2">
    <source>
        <dbReference type="EMBL" id="MBZ3888038.1"/>
    </source>
</evidence>
<feature type="compositionally biased region" description="Basic residues" evidence="1">
    <location>
        <begin position="13"/>
        <end position="25"/>
    </location>
</feature>
<dbReference type="EMBL" id="JAATJV010421100">
    <property type="protein sequence ID" value="MBZ3888038.1"/>
    <property type="molecule type" value="Genomic_DNA"/>
</dbReference>
<protein>
    <submittedName>
        <fullName evidence="2">Uncharacterized protein</fullName>
    </submittedName>
</protein>
<gene>
    <name evidence="2" type="ORF">SUZIE_195935</name>
</gene>
<dbReference type="AlphaFoldDB" id="A0AA41ND27"/>
<dbReference type="Proteomes" id="UP001166674">
    <property type="component" value="Unassembled WGS sequence"/>
</dbReference>
<feature type="region of interest" description="Disordered" evidence="1">
    <location>
        <begin position="1"/>
        <end position="87"/>
    </location>
</feature>
<reference evidence="2" key="1">
    <citation type="submission" date="2020-03" db="EMBL/GenBank/DDBJ databases">
        <title>Studies in the Genomics of Life Span.</title>
        <authorList>
            <person name="Glass D."/>
        </authorList>
    </citation>
    <scope>NUCLEOTIDE SEQUENCE</scope>
    <source>
        <strain evidence="2">SUZIE</strain>
        <tissue evidence="2">Muscle</tissue>
    </source>
</reference>
<feature type="compositionally biased region" description="Low complexity" evidence="1">
    <location>
        <begin position="1"/>
        <end position="12"/>
    </location>
</feature>
<name>A0AA41ND27_SCICA</name>
<accession>A0AA41ND27</accession>
<keyword evidence="3" id="KW-1185">Reference proteome</keyword>
<comment type="caution">
    <text evidence="2">The sequence shown here is derived from an EMBL/GenBank/DDBJ whole genome shotgun (WGS) entry which is preliminary data.</text>
</comment>